<proteinExistence type="predicted"/>
<name>A0A937W585_UNCTE</name>
<dbReference type="EMBL" id="VGLS01001204">
    <property type="protein sequence ID" value="MBM3227121.1"/>
    <property type="molecule type" value="Genomic_DNA"/>
</dbReference>
<dbReference type="Pfam" id="PF11848">
    <property type="entry name" value="DUF3368"/>
    <property type="match status" value="1"/>
</dbReference>
<evidence type="ECO:0000313" key="2">
    <source>
        <dbReference type="Proteomes" id="UP000712673"/>
    </source>
</evidence>
<sequence>MLPVLFGRVLIPQAVWRELQHPHTPTAVRAWIAVRPAWLALQAIAGQPETALEGLEAGEQEAIVLARETQARLVLLDDGKARDVAMAQGLRVMGTVGVLAQAARRGSVDLPEVFARLATTNSRIRRTLLEEILARDTERRRPSRPDENPT</sequence>
<comment type="caution">
    <text evidence="1">The sequence shown here is derived from an EMBL/GenBank/DDBJ whole genome shotgun (WGS) entry which is preliminary data.</text>
</comment>
<organism evidence="1 2">
    <name type="scientific">Tectimicrobiota bacterium</name>
    <dbReference type="NCBI Taxonomy" id="2528274"/>
    <lineage>
        <taxon>Bacteria</taxon>
        <taxon>Pseudomonadati</taxon>
        <taxon>Nitrospinota/Tectimicrobiota group</taxon>
        <taxon>Candidatus Tectimicrobiota</taxon>
    </lineage>
</organism>
<dbReference type="Proteomes" id="UP000712673">
    <property type="component" value="Unassembled WGS sequence"/>
</dbReference>
<dbReference type="AlphaFoldDB" id="A0A937W585"/>
<accession>A0A937W585</accession>
<dbReference type="InterPro" id="IPR021799">
    <property type="entry name" value="PIN-like_prokaryotic"/>
</dbReference>
<evidence type="ECO:0000313" key="1">
    <source>
        <dbReference type="EMBL" id="MBM3227121.1"/>
    </source>
</evidence>
<reference evidence="1" key="1">
    <citation type="submission" date="2019-03" db="EMBL/GenBank/DDBJ databases">
        <title>Lake Tanganyika Metagenome-Assembled Genomes (MAGs).</title>
        <authorList>
            <person name="Tran P."/>
        </authorList>
    </citation>
    <scope>NUCLEOTIDE SEQUENCE</scope>
    <source>
        <strain evidence="1">K_DeepCast_65m_m2_066</strain>
    </source>
</reference>
<dbReference type="PANTHER" id="PTHR39550">
    <property type="entry name" value="SLL0658 PROTEIN"/>
    <property type="match status" value="1"/>
</dbReference>
<dbReference type="PANTHER" id="PTHR39550:SF1">
    <property type="entry name" value="SLL0658 PROTEIN"/>
    <property type="match status" value="1"/>
</dbReference>
<gene>
    <name evidence="1" type="ORF">FJZ47_25420</name>
</gene>
<protein>
    <submittedName>
        <fullName evidence="1">DUF3368 domain-containing protein</fullName>
    </submittedName>
</protein>